<dbReference type="GO" id="GO:0003677">
    <property type="term" value="F:DNA binding"/>
    <property type="evidence" value="ECO:0007669"/>
    <property type="project" value="UniProtKB-KW"/>
</dbReference>
<reference evidence="5 6" key="1">
    <citation type="journal article" date="2016" name="Int. J. Syst. Evol. Microbiol.">
        <title>Polaribacter haliotis sp. nov., isolated from the gut of abalone Haliotis discus hannai.</title>
        <authorList>
            <person name="Kim Y.O."/>
            <person name="Park I.S."/>
            <person name="Park S."/>
            <person name="Nam B.H."/>
            <person name="Park J.M."/>
            <person name="Kim D.G."/>
            <person name="Yoon J.H."/>
        </authorList>
    </citation>
    <scope>NUCLEOTIDE SEQUENCE [LARGE SCALE GENOMIC DNA]</scope>
    <source>
        <strain evidence="5 6">KCTC 52418</strain>
    </source>
</reference>
<evidence type="ECO:0000313" key="6">
    <source>
        <dbReference type="Proteomes" id="UP000516764"/>
    </source>
</evidence>
<dbReference type="GO" id="GO:0006355">
    <property type="term" value="P:regulation of DNA-templated transcription"/>
    <property type="evidence" value="ECO:0007669"/>
    <property type="project" value="InterPro"/>
</dbReference>
<dbReference type="InterPro" id="IPR036388">
    <property type="entry name" value="WH-like_DNA-bd_sf"/>
</dbReference>
<dbReference type="InterPro" id="IPR016032">
    <property type="entry name" value="Sig_transdc_resp-reg_C-effctor"/>
</dbReference>
<evidence type="ECO:0000313" key="5">
    <source>
        <dbReference type="EMBL" id="QOD60620.1"/>
    </source>
</evidence>
<evidence type="ECO:0000259" key="4">
    <source>
        <dbReference type="PROSITE" id="PS50043"/>
    </source>
</evidence>
<dbReference type="RefSeq" id="WP_088354327.1">
    <property type="nucleotide sequence ID" value="NZ_CP061813.1"/>
</dbReference>
<dbReference type="EMBL" id="CP061813">
    <property type="protein sequence ID" value="QOD60620.1"/>
    <property type="molecule type" value="Genomic_DNA"/>
</dbReference>
<evidence type="ECO:0000256" key="3">
    <source>
        <dbReference type="ARBA" id="ARBA00023163"/>
    </source>
</evidence>
<keyword evidence="1" id="KW-0805">Transcription regulation</keyword>
<evidence type="ECO:0000256" key="1">
    <source>
        <dbReference type="ARBA" id="ARBA00023015"/>
    </source>
</evidence>
<organism evidence="5 6">
    <name type="scientific">Polaribacter haliotis</name>
    <dbReference type="NCBI Taxonomy" id="1888915"/>
    <lineage>
        <taxon>Bacteria</taxon>
        <taxon>Pseudomonadati</taxon>
        <taxon>Bacteroidota</taxon>
        <taxon>Flavobacteriia</taxon>
        <taxon>Flavobacteriales</taxon>
        <taxon>Flavobacteriaceae</taxon>
    </lineage>
</organism>
<keyword evidence="2" id="KW-0238">DNA-binding</keyword>
<dbReference type="PRINTS" id="PR00038">
    <property type="entry name" value="HTHLUXR"/>
</dbReference>
<dbReference type="PANTHER" id="PTHR44688:SF16">
    <property type="entry name" value="DNA-BINDING TRANSCRIPTIONAL ACTIVATOR DEVR_DOSR"/>
    <property type="match status" value="1"/>
</dbReference>
<dbReference type="CDD" id="cd06170">
    <property type="entry name" value="LuxR_C_like"/>
    <property type="match status" value="1"/>
</dbReference>
<dbReference type="InterPro" id="IPR000792">
    <property type="entry name" value="Tscrpt_reg_LuxR_C"/>
</dbReference>
<evidence type="ECO:0000256" key="2">
    <source>
        <dbReference type="ARBA" id="ARBA00023125"/>
    </source>
</evidence>
<accession>A0A7L8AF82</accession>
<proteinExistence type="predicted"/>
<dbReference type="SUPFAM" id="SSF46894">
    <property type="entry name" value="C-terminal effector domain of the bipartite response regulators"/>
    <property type="match status" value="1"/>
</dbReference>
<dbReference type="SMART" id="SM00421">
    <property type="entry name" value="HTH_LUXR"/>
    <property type="match status" value="1"/>
</dbReference>
<dbReference type="PROSITE" id="PS50043">
    <property type="entry name" value="HTH_LUXR_2"/>
    <property type="match status" value="1"/>
</dbReference>
<dbReference type="OrthoDB" id="9807565at2"/>
<gene>
    <name evidence="5" type="ORF">H9I45_14970</name>
</gene>
<protein>
    <submittedName>
        <fullName evidence="5">Response regulator transcription factor</fullName>
    </submittedName>
</protein>
<dbReference type="Proteomes" id="UP000516764">
    <property type="component" value="Chromosome"/>
</dbReference>
<dbReference type="PANTHER" id="PTHR44688">
    <property type="entry name" value="DNA-BINDING TRANSCRIPTIONAL ACTIVATOR DEVR_DOSR"/>
    <property type="match status" value="1"/>
</dbReference>
<dbReference type="KEGG" id="phal:H9I45_14970"/>
<dbReference type="Pfam" id="PF00196">
    <property type="entry name" value="GerE"/>
    <property type="match status" value="1"/>
</dbReference>
<keyword evidence="6" id="KW-1185">Reference proteome</keyword>
<dbReference type="AlphaFoldDB" id="A0A7L8AF82"/>
<sequence>MMFQNKKFTKQEKVVAELIAFGFSEKEIAVKLFIAESTVHTHAKNIRKKINARSAVDVARFYIVENPAKFFATVLFLILQNFMVFTSTDFDGKIFRAGRKSQKIRKYEII</sequence>
<feature type="domain" description="HTH luxR-type" evidence="4">
    <location>
        <begin position="1"/>
        <end position="66"/>
    </location>
</feature>
<name>A0A7L8AF82_9FLAO</name>
<keyword evidence="3" id="KW-0804">Transcription</keyword>
<dbReference type="Gene3D" id="1.10.10.10">
    <property type="entry name" value="Winged helix-like DNA-binding domain superfamily/Winged helix DNA-binding domain"/>
    <property type="match status" value="1"/>
</dbReference>